<dbReference type="NCBIfam" id="TIGR01467">
    <property type="entry name" value="cobI_cbiL"/>
    <property type="match status" value="1"/>
</dbReference>
<dbReference type="PANTHER" id="PTHR43467:SF2">
    <property type="entry name" value="COBALT-PRECORRIN-2 C(20)-METHYLTRANSFERASE"/>
    <property type="match status" value="1"/>
</dbReference>
<dbReference type="InterPro" id="IPR012382">
    <property type="entry name" value="CobI/CbiL"/>
</dbReference>
<evidence type="ECO:0000313" key="9">
    <source>
        <dbReference type="EMBL" id="HIR89889.1"/>
    </source>
</evidence>
<evidence type="ECO:0000256" key="7">
    <source>
        <dbReference type="PIRNR" id="PIRNR036427"/>
    </source>
</evidence>
<keyword evidence="3" id="KW-0169">Cobalamin biosynthesis</keyword>
<dbReference type="SUPFAM" id="SSF53790">
    <property type="entry name" value="Tetrapyrrole methylase"/>
    <property type="match status" value="1"/>
</dbReference>
<evidence type="ECO:0000256" key="3">
    <source>
        <dbReference type="ARBA" id="ARBA00022573"/>
    </source>
</evidence>
<evidence type="ECO:0000259" key="8">
    <source>
        <dbReference type="Pfam" id="PF00590"/>
    </source>
</evidence>
<protein>
    <submittedName>
        <fullName evidence="9">Precorrin-2 C(20)-methyltransferase</fullName>
        <ecNumber evidence="9">2.1.1.130</ecNumber>
    </submittedName>
</protein>
<evidence type="ECO:0000256" key="4">
    <source>
        <dbReference type="ARBA" id="ARBA00022603"/>
    </source>
</evidence>
<evidence type="ECO:0000256" key="6">
    <source>
        <dbReference type="ARBA" id="ARBA00022691"/>
    </source>
</evidence>
<accession>A0A9D1EGH2</accession>
<keyword evidence="6" id="KW-0949">S-adenosyl-L-methionine</keyword>
<proteinExistence type="inferred from homology"/>
<evidence type="ECO:0000313" key="10">
    <source>
        <dbReference type="Proteomes" id="UP000824201"/>
    </source>
</evidence>
<dbReference type="Gene3D" id="3.30.950.10">
    <property type="entry name" value="Methyltransferase, Cobalt-precorrin-4 Transmethylase, Domain 2"/>
    <property type="match status" value="1"/>
</dbReference>
<keyword evidence="4 9" id="KW-0489">Methyltransferase</keyword>
<dbReference type="GO" id="GO:0009236">
    <property type="term" value="P:cobalamin biosynthetic process"/>
    <property type="evidence" value="ECO:0007669"/>
    <property type="project" value="UniProtKB-UniRule"/>
</dbReference>
<keyword evidence="5 9" id="KW-0808">Transferase</keyword>
<gene>
    <name evidence="9" type="primary">cobI</name>
    <name evidence="9" type="ORF">IAC96_13165</name>
</gene>
<dbReference type="InterPro" id="IPR006364">
    <property type="entry name" value="CobI/CbiL/CobIJ_dom"/>
</dbReference>
<name>A0A9D1EGH2_9FIRM</name>
<dbReference type="EC" id="2.1.1.130" evidence="9"/>
<feature type="domain" description="Tetrapyrrole methylase" evidence="8">
    <location>
        <begin position="5"/>
        <end position="211"/>
    </location>
</feature>
<evidence type="ECO:0000256" key="1">
    <source>
        <dbReference type="ARBA" id="ARBA00004953"/>
    </source>
</evidence>
<evidence type="ECO:0000256" key="2">
    <source>
        <dbReference type="ARBA" id="ARBA00005879"/>
    </source>
</evidence>
<dbReference type="AlphaFoldDB" id="A0A9D1EGH2"/>
<dbReference type="InterPro" id="IPR000878">
    <property type="entry name" value="4pyrrol_Mease"/>
</dbReference>
<dbReference type="InterPro" id="IPR014776">
    <property type="entry name" value="4pyrrole_Mease_sub2"/>
</dbReference>
<reference evidence="9" key="2">
    <citation type="journal article" date="2021" name="PeerJ">
        <title>Extensive microbial diversity within the chicken gut microbiome revealed by metagenomics and culture.</title>
        <authorList>
            <person name="Gilroy R."/>
            <person name="Ravi A."/>
            <person name="Getino M."/>
            <person name="Pursley I."/>
            <person name="Horton D.L."/>
            <person name="Alikhan N.F."/>
            <person name="Baker D."/>
            <person name="Gharbi K."/>
            <person name="Hall N."/>
            <person name="Watson M."/>
            <person name="Adriaenssens E.M."/>
            <person name="Foster-Nyarko E."/>
            <person name="Jarju S."/>
            <person name="Secka A."/>
            <person name="Antonio M."/>
            <person name="Oren A."/>
            <person name="Chaudhuri R.R."/>
            <person name="La Ragione R."/>
            <person name="Hildebrand F."/>
            <person name="Pallen M.J."/>
        </authorList>
    </citation>
    <scope>NUCLEOTIDE SEQUENCE</scope>
    <source>
        <strain evidence="9">ChiW13-3771</strain>
    </source>
</reference>
<dbReference type="InterPro" id="IPR035996">
    <property type="entry name" value="4pyrrol_Methylase_sf"/>
</dbReference>
<evidence type="ECO:0000256" key="5">
    <source>
        <dbReference type="ARBA" id="ARBA00022679"/>
    </source>
</evidence>
<comment type="pathway">
    <text evidence="1">Cofactor biosynthesis; adenosylcobalamin biosynthesis.</text>
</comment>
<dbReference type="Proteomes" id="UP000824201">
    <property type="component" value="Unassembled WGS sequence"/>
</dbReference>
<comment type="caution">
    <text evidence="9">The sequence shown here is derived from an EMBL/GenBank/DDBJ whole genome shotgun (WGS) entry which is preliminary data.</text>
</comment>
<dbReference type="EMBL" id="DVHN01000188">
    <property type="protein sequence ID" value="HIR89889.1"/>
    <property type="molecule type" value="Genomic_DNA"/>
</dbReference>
<dbReference type="InterPro" id="IPR014777">
    <property type="entry name" value="4pyrrole_Mease_sub1"/>
</dbReference>
<sequence>MKGTLFGTGVGPGDPELLTLKALRTIQSSPIIAIPSAKKDHCTAYQIAQKAVPELDKKIVLPLSMPMTKDPLILKSSHTAAAASIQQFLDQGQDVCFLTLGDPTVYSTYMYIHQIISKNGYPTVILNGIPSFCAAAAAFQISLAEQSEPITIIPGSYETDAFLTIPGTKVLMKSGKQLSNVKTALSKHNYTIYMAENCTMDSEKRYYSLEEIPNDSGYYSLIIAKSN</sequence>
<organism evidence="9 10">
    <name type="scientific">Candidatus Fimimorpha faecalis</name>
    <dbReference type="NCBI Taxonomy" id="2840824"/>
    <lineage>
        <taxon>Bacteria</taxon>
        <taxon>Bacillati</taxon>
        <taxon>Bacillota</taxon>
        <taxon>Clostridia</taxon>
        <taxon>Eubacteriales</taxon>
        <taxon>Candidatus Fimimorpha</taxon>
    </lineage>
</organism>
<dbReference type="CDD" id="cd11645">
    <property type="entry name" value="Precorrin_2_C20_MT"/>
    <property type="match status" value="1"/>
</dbReference>
<dbReference type="Gene3D" id="3.40.1010.10">
    <property type="entry name" value="Cobalt-precorrin-4 Transmethylase, Domain 1"/>
    <property type="match status" value="1"/>
</dbReference>
<dbReference type="Pfam" id="PF00590">
    <property type="entry name" value="TP_methylase"/>
    <property type="match status" value="1"/>
</dbReference>
<reference evidence="9" key="1">
    <citation type="submission" date="2020-10" db="EMBL/GenBank/DDBJ databases">
        <authorList>
            <person name="Gilroy R."/>
        </authorList>
    </citation>
    <scope>NUCLEOTIDE SEQUENCE</scope>
    <source>
        <strain evidence="9">ChiW13-3771</strain>
    </source>
</reference>
<dbReference type="GO" id="GO:0032259">
    <property type="term" value="P:methylation"/>
    <property type="evidence" value="ECO:0007669"/>
    <property type="project" value="UniProtKB-KW"/>
</dbReference>
<dbReference type="GO" id="GO:0030788">
    <property type="term" value="F:precorrin-2 C20-methyltransferase activity"/>
    <property type="evidence" value="ECO:0007669"/>
    <property type="project" value="UniProtKB-EC"/>
</dbReference>
<dbReference type="PANTHER" id="PTHR43467">
    <property type="entry name" value="COBALT-PRECORRIN-2 C(20)-METHYLTRANSFERASE"/>
    <property type="match status" value="1"/>
</dbReference>
<dbReference type="PIRSF" id="PIRSF036427">
    <property type="entry name" value="Precrrn-2_mtase"/>
    <property type="match status" value="1"/>
</dbReference>
<comment type="similarity">
    <text evidence="2 7">Belongs to the precorrin methyltransferase family.</text>
</comment>